<comment type="caution">
    <text evidence="2">The sequence shown here is derived from an EMBL/GenBank/DDBJ whole genome shotgun (WGS) entry which is preliminary data.</text>
</comment>
<proteinExistence type="predicted"/>
<feature type="coiled-coil region" evidence="1">
    <location>
        <begin position="65"/>
        <end position="92"/>
    </location>
</feature>
<dbReference type="PANTHER" id="PTHR36864">
    <property type="entry name" value="CANCER-ASSOCIATED GENE 1 PROTEIN"/>
    <property type="match status" value="1"/>
</dbReference>
<organism evidence="2 3">
    <name type="scientific">Pleurodeles waltl</name>
    <name type="common">Iberian ribbed newt</name>
    <dbReference type="NCBI Taxonomy" id="8319"/>
    <lineage>
        <taxon>Eukaryota</taxon>
        <taxon>Metazoa</taxon>
        <taxon>Chordata</taxon>
        <taxon>Craniata</taxon>
        <taxon>Vertebrata</taxon>
        <taxon>Euteleostomi</taxon>
        <taxon>Amphibia</taxon>
        <taxon>Batrachia</taxon>
        <taxon>Caudata</taxon>
        <taxon>Salamandroidea</taxon>
        <taxon>Salamandridae</taxon>
        <taxon>Pleurodelinae</taxon>
        <taxon>Pleurodeles</taxon>
    </lineage>
</organism>
<keyword evidence="1" id="KW-0175">Coiled coil</keyword>
<evidence type="ECO:0000256" key="1">
    <source>
        <dbReference type="SAM" id="Coils"/>
    </source>
</evidence>
<accession>A0AAV7VL94</accession>
<dbReference type="PANTHER" id="PTHR36864:SF1">
    <property type="entry name" value="CANCER-ASSOCIATED GENE 1 PROTEIN"/>
    <property type="match status" value="1"/>
</dbReference>
<reference evidence="2" key="1">
    <citation type="journal article" date="2022" name="bioRxiv">
        <title>Sequencing and chromosome-scale assembly of the giantPleurodeles waltlgenome.</title>
        <authorList>
            <person name="Brown T."/>
            <person name="Elewa A."/>
            <person name="Iarovenko S."/>
            <person name="Subramanian E."/>
            <person name="Araus A.J."/>
            <person name="Petzold A."/>
            <person name="Susuki M."/>
            <person name="Suzuki K.-i.T."/>
            <person name="Hayashi T."/>
            <person name="Toyoda A."/>
            <person name="Oliveira C."/>
            <person name="Osipova E."/>
            <person name="Leigh N.D."/>
            <person name="Simon A."/>
            <person name="Yun M.H."/>
        </authorList>
    </citation>
    <scope>NUCLEOTIDE SEQUENCE</scope>
    <source>
        <strain evidence="2">20211129_DDA</strain>
        <tissue evidence="2">Liver</tissue>
    </source>
</reference>
<keyword evidence="3" id="KW-1185">Reference proteome</keyword>
<evidence type="ECO:0000313" key="2">
    <source>
        <dbReference type="EMBL" id="KAJ1201370.1"/>
    </source>
</evidence>
<dbReference type="AlphaFoldDB" id="A0AAV7VL94"/>
<gene>
    <name evidence="2" type="ORF">NDU88_005182</name>
</gene>
<dbReference type="InterPro" id="IPR052686">
    <property type="entry name" value="CAGE1_homolog"/>
</dbReference>
<protein>
    <submittedName>
        <fullName evidence="2">Uncharacterized protein</fullName>
    </submittedName>
</protein>
<dbReference type="Proteomes" id="UP001066276">
    <property type="component" value="Chromosome 2_1"/>
</dbReference>
<name>A0AAV7VL94_PLEWA</name>
<dbReference type="EMBL" id="JANPWB010000003">
    <property type="protein sequence ID" value="KAJ1201370.1"/>
    <property type="molecule type" value="Genomic_DNA"/>
</dbReference>
<sequence>MKGRCRLVINKLEGLLHLKSEECSKLTEEKCKLLKDLNSLICKVASFEEIIQCADHRLEMYSTHVLHLEKRNQNLVCMIKKLRENSKKHRQRSMAKQSKSMVLMNELDEANPDGGGQNTKFECGDAIAVTRK</sequence>
<evidence type="ECO:0000313" key="3">
    <source>
        <dbReference type="Proteomes" id="UP001066276"/>
    </source>
</evidence>